<evidence type="ECO:0000256" key="9">
    <source>
        <dbReference type="SAM" id="Coils"/>
    </source>
</evidence>
<dbReference type="InterPro" id="IPR011712">
    <property type="entry name" value="Sig_transdc_His_kin_sub3_dim/P"/>
</dbReference>
<evidence type="ECO:0000259" key="11">
    <source>
        <dbReference type="Pfam" id="PF07730"/>
    </source>
</evidence>
<evidence type="ECO:0000256" key="7">
    <source>
        <dbReference type="ARBA" id="ARBA00022840"/>
    </source>
</evidence>
<gene>
    <name evidence="12" type="ORF">G7070_09905</name>
</gene>
<comment type="catalytic activity">
    <reaction evidence="1">
        <text>ATP + protein L-histidine = ADP + protein N-phospho-L-histidine.</text>
        <dbReference type="EC" id="2.7.13.3"/>
    </reaction>
</comment>
<dbReference type="Gene3D" id="1.20.5.1930">
    <property type="match status" value="1"/>
</dbReference>
<evidence type="ECO:0000256" key="2">
    <source>
        <dbReference type="ARBA" id="ARBA00012438"/>
    </source>
</evidence>
<keyword evidence="4" id="KW-0808">Transferase</keyword>
<dbReference type="InterPro" id="IPR050482">
    <property type="entry name" value="Sensor_HK_TwoCompSys"/>
</dbReference>
<feature type="transmembrane region" description="Helical" evidence="10">
    <location>
        <begin position="111"/>
        <end position="130"/>
    </location>
</feature>
<keyword evidence="6" id="KW-0418">Kinase</keyword>
<dbReference type="GO" id="GO:0046983">
    <property type="term" value="F:protein dimerization activity"/>
    <property type="evidence" value="ECO:0007669"/>
    <property type="project" value="InterPro"/>
</dbReference>
<feature type="transmembrane region" description="Helical" evidence="10">
    <location>
        <begin position="12"/>
        <end position="34"/>
    </location>
</feature>
<keyword evidence="3" id="KW-0597">Phosphoprotein</keyword>
<keyword evidence="10" id="KW-0812">Transmembrane</keyword>
<evidence type="ECO:0000256" key="1">
    <source>
        <dbReference type="ARBA" id="ARBA00000085"/>
    </source>
</evidence>
<evidence type="ECO:0000256" key="4">
    <source>
        <dbReference type="ARBA" id="ARBA00022679"/>
    </source>
</evidence>
<feature type="coiled-coil region" evidence="9">
    <location>
        <begin position="168"/>
        <end position="204"/>
    </location>
</feature>
<keyword evidence="10" id="KW-0472">Membrane</keyword>
<dbReference type="GO" id="GO:0000155">
    <property type="term" value="F:phosphorelay sensor kinase activity"/>
    <property type="evidence" value="ECO:0007669"/>
    <property type="project" value="InterPro"/>
</dbReference>
<feature type="domain" description="Signal transduction histidine kinase subgroup 3 dimerisation and phosphoacceptor" evidence="11">
    <location>
        <begin position="189"/>
        <end position="252"/>
    </location>
</feature>
<evidence type="ECO:0000256" key="5">
    <source>
        <dbReference type="ARBA" id="ARBA00022741"/>
    </source>
</evidence>
<evidence type="ECO:0000256" key="8">
    <source>
        <dbReference type="ARBA" id="ARBA00023012"/>
    </source>
</evidence>
<evidence type="ECO:0000313" key="13">
    <source>
        <dbReference type="Proteomes" id="UP000501058"/>
    </source>
</evidence>
<feature type="transmembrane region" description="Helical" evidence="10">
    <location>
        <begin position="137"/>
        <end position="158"/>
    </location>
</feature>
<dbReference type="EMBL" id="CP049865">
    <property type="protein sequence ID" value="QIK72526.1"/>
    <property type="molecule type" value="Genomic_DNA"/>
</dbReference>
<feature type="transmembrane region" description="Helical" evidence="10">
    <location>
        <begin position="40"/>
        <end position="61"/>
    </location>
</feature>
<accession>A0A6G7Y770</accession>
<sequence length="383" mass="39724">MTPDVAASRRFGRLAAATLGVACASALLGALYLLDGGRPWWHAAALAALAPATALVATRWWRTRGSRPGRGWAVALCALGLAVWGVSGNVSGVPLAALALCGLVWEFGRWTAVAVGAAVVAAVATSYAIWPPRGGAVENLAMVGVLVALGILASEAIAQLDLARALSEREAAARRDEALAELDRALARERMEQARALHDELGQRLTIVGMGLDVALRLRPDPGAAWAEVERARAEAGDALASLRLLVRSLSPLTAEEATTIDLDAALARLAGAFAGTGLAVDLVRADTGETARLDPLAYRIIQEGLTNVARHSDATSVTVTLDGGDERRVRIADDGGPTGRLEPGFGLRHLRARVEAAGGTLRAAPEASGFVLDARYPSGLAA</sequence>
<dbReference type="Gene3D" id="3.30.565.10">
    <property type="entry name" value="Histidine kinase-like ATPase, C-terminal domain"/>
    <property type="match status" value="1"/>
</dbReference>
<keyword evidence="8" id="KW-0902">Two-component regulatory system</keyword>
<keyword evidence="5" id="KW-0547">Nucleotide-binding</keyword>
<dbReference type="PANTHER" id="PTHR24421:SF10">
    <property type="entry name" value="NITRATE_NITRITE SENSOR PROTEIN NARQ"/>
    <property type="match status" value="1"/>
</dbReference>
<dbReference type="InterPro" id="IPR036890">
    <property type="entry name" value="HATPase_C_sf"/>
</dbReference>
<dbReference type="KEGG" id="prv:G7070_09905"/>
<dbReference type="Proteomes" id="UP000501058">
    <property type="component" value="Chromosome"/>
</dbReference>
<keyword evidence="13" id="KW-1185">Reference proteome</keyword>
<evidence type="ECO:0000256" key="10">
    <source>
        <dbReference type="SAM" id="Phobius"/>
    </source>
</evidence>
<evidence type="ECO:0000256" key="6">
    <source>
        <dbReference type="ARBA" id="ARBA00022777"/>
    </source>
</evidence>
<dbReference type="PANTHER" id="PTHR24421">
    <property type="entry name" value="NITRATE/NITRITE SENSOR PROTEIN NARX-RELATED"/>
    <property type="match status" value="1"/>
</dbReference>
<dbReference type="GO" id="GO:0005524">
    <property type="term" value="F:ATP binding"/>
    <property type="evidence" value="ECO:0007669"/>
    <property type="project" value="UniProtKB-KW"/>
</dbReference>
<organism evidence="12 13">
    <name type="scientific">Propioniciclava coleopterorum</name>
    <dbReference type="NCBI Taxonomy" id="2714937"/>
    <lineage>
        <taxon>Bacteria</taxon>
        <taxon>Bacillati</taxon>
        <taxon>Actinomycetota</taxon>
        <taxon>Actinomycetes</taxon>
        <taxon>Propionibacteriales</taxon>
        <taxon>Propionibacteriaceae</taxon>
        <taxon>Propioniciclava</taxon>
    </lineage>
</organism>
<keyword evidence="9" id="KW-0175">Coiled coil</keyword>
<dbReference type="RefSeq" id="WP_166233600.1">
    <property type="nucleotide sequence ID" value="NZ_CP049865.1"/>
</dbReference>
<feature type="transmembrane region" description="Helical" evidence="10">
    <location>
        <begin position="73"/>
        <end position="105"/>
    </location>
</feature>
<keyword evidence="10" id="KW-1133">Transmembrane helix</keyword>
<keyword evidence="7" id="KW-0067">ATP-binding</keyword>
<protein>
    <recommendedName>
        <fullName evidence="2">histidine kinase</fullName>
        <ecNumber evidence="2">2.7.13.3</ecNumber>
    </recommendedName>
</protein>
<proteinExistence type="predicted"/>
<dbReference type="EC" id="2.7.13.3" evidence="2"/>
<evidence type="ECO:0000313" key="12">
    <source>
        <dbReference type="EMBL" id="QIK72526.1"/>
    </source>
</evidence>
<dbReference type="GO" id="GO:0016020">
    <property type="term" value="C:membrane"/>
    <property type="evidence" value="ECO:0007669"/>
    <property type="project" value="InterPro"/>
</dbReference>
<dbReference type="Pfam" id="PF07730">
    <property type="entry name" value="HisKA_3"/>
    <property type="match status" value="1"/>
</dbReference>
<name>A0A6G7Y770_9ACTN</name>
<dbReference type="SUPFAM" id="SSF55874">
    <property type="entry name" value="ATPase domain of HSP90 chaperone/DNA topoisomerase II/histidine kinase"/>
    <property type="match status" value="1"/>
</dbReference>
<dbReference type="AlphaFoldDB" id="A0A6G7Y770"/>
<evidence type="ECO:0000256" key="3">
    <source>
        <dbReference type="ARBA" id="ARBA00022553"/>
    </source>
</evidence>
<dbReference type="CDD" id="cd16917">
    <property type="entry name" value="HATPase_UhpB-NarQ-NarX-like"/>
    <property type="match status" value="1"/>
</dbReference>
<reference evidence="12 13" key="1">
    <citation type="submission" date="2020-03" db="EMBL/GenBank/DDBJ databases">
        <title>Propioniciclava sp. nov., isolated from Hydrophilus acuminatus.</title>
        <authorList>
            <person name="Hyun D.-W."/>
            <person name="Bae J.-W."/>
        </authorList>
    </citation>
    <scope>NUCLEOTIDE SEQUENCE [LARGE SCALE GENOMIC DNA]</scope>
    <source>
        <strain evidence="12 13">HDW11</strain>
    </source>
</reference>